<accession>A0AAV7PNL3</accession>
<evidence type="ECO:0000313" key="1">
    <source>
        <dbReference type="EMBL" id="KAJ1127025.1"/>
    </source>
</evidence>
<organism evidence="1 2">
    <name type="scientific">Pleurodeles waltl</name>
    <name type="common">Iberian ribbed newt</name>
    <dbReference type="NCBI Taxonomy" id="8319"/>
    <lineage>
        <taxon>Eukaryota</taxon>
        <taxon>Metazoa</taxon>
        <taxon>Chordata</taxon>
        <taxon>Craniata</taxon>
        <taxon>Vertebrata</taxon>
        <taxon>Euteleostomi</taxon>
        <taxon>Amphibia</taxon>
        <taxon>Batrachia</taxon>
        <taxon>Caudata</taxon>
        <taxon>Salamandroidea</taxon>
        <taxon>Salamandridae</taxon>
        <taxon>Pleurodelinae</taxon>
        <taxon>Pleurodeles</taxon>
    </lineage>
</organism>
<name>A0AAV7PNL3_PLEWA</name>
<sequence>MRCGPAVTLRAAAEVAALPGWGGPRCSPGPSCAYRPTAVPPEIDCDQQASDLAPHDGAVAGNGGCMTATGLWGAGDCGMMLSRGCRPGNPCCRLRAMAKRPH</sequence>
<proteinExistence type="predicted"/>
<gene>
    <name evidence="1" type="ORF">NDU88_005431</name>
</gene>
<protein>
    <submittedName>
        <fullName evidence="1">Uncharacterized protein</fullName>
    </submittedName>
</protein>
<dbReference type="EMBL" id="JANPWB010000011">
    <property type="protein sequence ID" value="KAJ1127025.1"/>
    <property type="molecule type" value="Genomic_DNA"/>
</dbReference>
<dbReference type="Proteomes" id="UP001066276">
    <property type="component" value="Chromosome 7"/>
</dbReference>
<evidence type="ECO:0000313" key="2">
    <source>
        <dbReference type="Proteomes" id="UP001066276"/>
    </source>
</evidence>
<reference evidence="1" key="1">
    <citation type="journal article" date="2022" name="bioRxiv">
        <title>Sequencing and chromosome-scale assembly of the giantPleurodeles waltlgenome.</title>
        <authorList>
            <person name="Brown T."/>
            <person name="Elewa A."/>
            <person name="Iarovenko S."/>
            <person name="Subramanian E."/>
            <person name="Araus A.J."/>
            <person name="Petzold A."/>
            <person name="Susuki M."/>
            <person name="Suzuki K.-i.T."/>
            <person name="Hayashi T."/>
            <person name="Toyoda A."/>
            <person name="Oliveira C."/>
            <person name="Osipova E."/>
            <person name="Leigh N.D."/>
            <person name="Simon A."/>
            <person name="Yun M.H."/>
        </authorList>
    </citation>
    <scope>NUCLEOTIDE SEQUENCE</scope>
    <source>
        <strain evidence="1">20211129_DDA</strain>
        <tissue evidence="1">Liver</tissue>
    </source>
</reference>
<keyword evidence="2" id="KW-1185">Reference proteome</keyword>
<comment type="caution">
    <text evidence="1">The sequence shown here is derived from an EMBL/GenBank/DDBJ whole genome shotgun (WGS) entry which is preliminary data.</text>
</comment>
<dbReference type="AlphaFoldDB" id="A0AAV7PNL3"/>